<gene>
    <name evidence="2" type="ORF">AVEN_238556_1</name>
</gene>
<proteinExistence type="predicted"/>
<reference evidence="2 3" key="1">
    <citation type="journal article" date="2019" name="Sci. Rep.">
        <title>Orb-weaving spider Araneus ventricosus genome elucidates the spidroin gene catalogue.</title>
        <authorList>
            <person name="Kono N."/>
            <person name="Nakamura H."/>
            <person name="Ohtoshi R."/>
            <person name="Moran D.A.P."/>
            <person name="Shinohara A."/>
            <person name="Yoshida Y."/>
            <person name="Fujiwara M."/>
            <person name="Mori M."/>
            <person name="Tomita M."/>
            <person name="Arakawa K."/>
        </authorList>
    </citation>
    <scope>NUCLEOTIDE SEQUENCE [LARGE SCALE GENOMIC DNA]</scope>
</reference>
<organism evidence="2 3">
    <name type="scientific">Araneus ventricosus</name>
    <name type="common">Orbweaver spider</name>
    <name type="synonym">Epeira ventricosa</name>
    <dbReference type="NCBI Taxonomy" id="182803"/>
    <lineage>
        <taxon>Eukaryota</taxon>
        <taxon>Metazoa</taxon>
        <taxon>Ecdysozoa</taxon>
        <taxon>Arthropoda</taxon>
        <taxon>Chelicerata</taxon>
        <taxon>Arachnida</taxon>
        <taxon>Araneae</taxon>
        <taxon>Araneomorphae</taxon>
        <taxon>Entelegynae</taxon>
        <taxon>Araneoidea</taxon>
        <taxon>Araneidae</taxon>
        <taxon>Araneus</taxon>
    </lineage>
</organism>
<evidence type="ECO:0000313" key="2">
    <source>
        <dbReference type="EMBL" id="GBO21328.1"/>
    </source>
</evidence>
<sequence>ENKNTLVHEEKYRLLLWMCFIIFPPPRRQHASPSSPLPRRQHASSSCRLFQRRQHSSLQRVEIRQLDEPVNEAWLMSPRRFLCRWLRSGMGRKLHGQHHY</sequence>
<dbReference type="EMBL" id="BGPR01044536">
    <property type="protein sequence ID" value="GBO21328.1"/>
    <property type="molecule type" value="Genomic_DNA"/>
</dbReference>
<keyword evidence="3" id="KW-1185">Reference proteome</keyword>
<name>A0A4Y2V9V0_ARAVE</name>
<accession>A0A4Y2V9V0</accession>
<comment type="caution">
    <text evidence="2">The sequence shown here is derived from an EMBL/GenBank/DDBJ whole genome shotgun (WGS) entry which is preliminary data.</text>
</comment>
<evidence type="ECO:0000256" key="1">
    <source>
        <dbReference type="SAM" id="MobiDB-lite"/>
    </source>
</evidence>
<evidence type="ECO:0000313" key="3">
    <source>
        <dbReference type="Proteomes" id="UP000499080"/>
    </source>
</evidence>
<dbReference type="AlphaFoldDB" id="A0A4Y2V9V0"/>
<feature type="region of interest" description="Disordered" evidence="1">
    <location>
        <begin position="27"/>
        <end position="57"/>
    </location>
</feature>
<feature type="non-terminal residue" evidence="2">
    <location>
        <position position="1"/>
    </location>
</feature>
<dbReference type="Proteomes" id="UP000499080">
    <property type="component" value="Unassembled WGS sequence"/>
</dbReference>
<protein>
    <submittedName>
        <fullName evidence="2">Uncharacterized protein</fullName>
    </submittedName>
</protein>